<dbReference type="NCBIfam" id="NF041374">
    <property type="entry name" value="GDCCVxC"/>
    <property type="match status" value="1"/>
</dbReference>
<protein>
    <submittedName>
        <fullName evidence="1">Uncharacterized protein</fullName>
    </submittedName>
</protein>
<name>A0ABX0H8Z5_9BACT</name>
<sequence>MEAKLKSTLTCPNCGHQKEETMPIDACQYFYACESCGKVLKPKKGDCCVFCSYGTVNCPPMQENGGQCC</sequence>
<organism evidence="1 2">
    <name type="scientific">Cyclobacterium plantarum</name>
    <dbReference type="NCBI Taxonomy" id="2716263"/>
    <lineage>
        <taxon>Bacteria</taxon>
        <taxon>Pseudomonadati</taxon>
        <taxon>Bacteroidota</taxon>
        <taxon>Cytophagia</taxon>
        <taxon>Cytophagales</taxon>
        <taxon>Cyclobacteriaceae</taxon>
        <taxon>Cyclobacterium</taxon>
    </lineage>
</organism>
<accession>A0ABX0H8Z5</accession>
<evidence type="ECO:0000313" key="2">
    <source>
        <dbReference type="Proteomes" id="UP000649799"/>
    </source>
</evidence>
<dbReference type="RefSeq" id="WP_166145819.1">
    <property type="nucleotide sequence ID" value="NZ_JAANYN010000003.1"/>
</dbReference>
<evidence type="ECO:0000313" key="1">
    <source>
        <dbReference type="EMBL" id="NHE56936.1"/>
    </source>
</evidence>
<gene>
    <name evidence="1" type="ORF">G9Q97_08940</name>
</gene>
<keyword evidence="2" id="KW-1185">Reference proteome</keyword>
<dbReference type="EMBL" id="JAANYN010000003">
    <property type="protein sequence ID" value="NHE56936.1"/>
    <property type="molecule type" value="Genomic_DNA"/>
</dbReference>
<proteinExistence type="predicted"/>
<reference evidence="1 2" key="1">
    <citation type="submission" date="2020-03" db="EMBL/GenBank/DDBJ databases">
        <title>Cyclobacterium plantarum sp. nov., a marine bacterium isolated from a coastal-marine wetland.</title>
        <authorList>
            <person name="Sanchez-Porro C."/>
            <person name="Ventosa A."/>
            <person name="Amoozegar M."/>
        </authorList>
    </citation>
    <scope>NUCLEOTIDE SEQUENCE [LARGE SCALE GENOMIC DNA]</scope>
    <source>
        <strain evidence="1 2">GBPx2</strain>
    </source>
</reference>
<dbReference type="Proteomes" id="UP000649799">
    <property type="component" value="Unassembled WGS sequence"/>
</dbReference>
<comment type="caution">
    <text evidence="1">The sequence shown here is derived from an EMBL/GenBank/DDBJ whole genome shotgun (WGS) entry which is preliminary data.</text>
</comment>
<dbReference type="InterPro" id="IPR047677">
    <property type="entry name" value="GDCCVxC"/>
</dbReference>